<evidence type="ECO:0000256" key="2">
    <source>
        <dbReference type="SAM" id="Phobius"/>
    </source>
</evidence>
<reference evidence="3 4" key="1">
    <citation type="submission" date="2020-01" db="EMBL/GenBank/DDBJ databases">
        <title>Insect and environment-associated Actinomycetes.</title>
        <authorList>
            <person name="Currrie C."/>
            <person name="Chevrette M."/>
            <person name="Carlson C."/>
            <person name="Stubbendieck R."/>
            <person name="Wendt-Pienkowski E."/>
        </authorList>
    </citation>
    <scope>NUCLEOTIDE SEQUENCE [LARGE SCALE GENOMIC DNA]</scope>
    <source>
        <strain evidence="3 4">SID10258</strain>
    </source>
</reference>
<dbReference type="AlphaFoldDB" id="A0A6L9Q9S2"/>
<name>A0A6L9Q9S2_9ACTN</name>
<sequence length="68" mass="7842">MNDNREKPKIRSTDRAMAAPPRSRSRRGRLRRKTRRLAQAGMFTAVRGIAYTLGCALTAWLIVWLSQR</sequence>
<feature type="compositionally biased region" description="Basic and acidic residues" evidence="1">
    <location>
        <begin position="1"/>
        <end position="14"/>
    </location>
</feature>
<gene>
    <name evidence="3" type="ORF">G3I70_05510</name>
</gene>
<comment type="caution">
    <text evidence="3">The sequence shown here is derived from an EMBL/GenBank/DDBJ whole genome shotgun (WGS) entry which is preliminary data.</text>
</comment>
<dbReference type="RefSeq" id="WP_163053552.1">
    <property type="nucleotide sequence ID" value="NZ_JAAGLI010000145.1"/>
</dbReference>
<feature type="transmembrane region" description="Helical" evidence="2">
    <location>
        <begin position="37"/>
        <end position="65"/>
    </location>
</feature>
<dbReference type="EMBL" id="JAAGLI010000145">
    <property type="protein sequence ID" value="NEA21955.1"/>
    <property type="molecule type" value="Genomic_DNA"/>
</dbReference>
<organism evidence="3 4">
    <name type="scientific">Actinomadura bangladeshensis</name>
    <dbReference type="NCBI Taxonomy" id="453573"/>
    <lineage>
        <taxon>Bacteria</taxon>
        <taxon>Bacillati</taxon>
        <taxon>Actinomycetota</taxon>
        <taxon>Actinomycetes</taxon>
        <taxon>Streptosporangiales</taxon>
        <taxon>Thermomonosporaceae</taxon>
        <taxon>Actinomadura</taxon>
    </lineage>
</organism>
<evidence type="ECO:0000313" key="3">
    <source>
        <dbReference type="EMBL" id="NEA21955.1"/>
    </source>
</evidence>
<dbReference type="Proteomes" id="UP000475532">
    <property type="component" value="Unassembled WGS sequence"/>
</dbReference>
<keyword evidence="2" id="KW-1133">Transmembrane helix</keyword>
<keyword evidence="2" id="KW-0812">Transmembrane</keyword>
<keyword evidence="2" id="KW-0472">Membrane</keyword>
<evidence type="ECO:0000313" key="4">
    <source>
        <dbReference type="Proteomes" id="UP000475532"/>
    </source>
</evidence>
<feature type="region of interest" description="Disordered" evidence="1">
    <location>
        <begin position="1"/>
        <end position="34"/>
    </location>
</feature>
<accession>A0A6L9Q9S2</accession>
<proteinExistence type="predicted"/>
<protein>
    <submittedName>
        <fullName evidence="3">Uncharacterized protein</fullName>
    </submittedName>
</protein>
<feature type="compositionally biased region" description="Basic residues" evidence="1">
    <location>
        <begin position="23"/>
        <end position="34"/>
    </location>
</feature>
<evidence type="ECO:0000256" key="1">
    <source>
        <dbReference type="SAM" id="MobiDB-lite"/>
    </source>
</evidence>